<reference evidence="2 3" key="1">
    <citation type="submission" date="2019-02" db="EMBL/GenBank/DDBJ databases">
        <title>Genome sequencing of the rare red list fungi Dentipellis fragilis.</title>
        <authorList>
            <person name="Buettner E."/>
            <person name="Kellner H."/>
        </authorList>
    </citation>
    <scope>NUCLEOTIDE SEQUENCE [LARGE SCALE GENOMIC DNA]</scope>
    <source>
        <strain evidence="2 3">DSM 105465</strain>
    </source>
</reference>
<gene>
    <name evidence="2" type="ORF">EVG20_g3662</name>
</gene>
<feature type="compositionally biased region" description="Basic residues" evidence="1">
    <location>
        <begin position="291"/>
        <end position="306"/>
    </location>
</feature>
<comment type="caution">
    <text evidence="2">The sequence shown here is derived from an EMBL/GenBank/DDBJ whole genome shotgun (WGS) entry which is preliminary data.</text>
</comment>
<dbReference type="EMBL" id="SEOQ01000169">
    <property type="protein sequence ID" value="TFY68192.1"/>
    <property type="molecule type" value="Genomic_DNA"/>
</dbReference>
<feature type="region of interest" description="Disordered" evidence="1">
    <location>
        <begin position="349"/>
        <end position="368"/>
    </location>
</feature>
<protein>
    <submittedName>
        <fullName evidence="2">Uncharacterized protein</fullName>
    </submittedName>
</protein>
<dbReference type="AlphaFoldDB" id="A0A4Y9Z0Y6"/>
<evidence type="ECO:0000313" key="3">
    <source>
        <dbReference type="Proteomes" id="UP000298327"/>
    </source>
</evidence>
<evidence type="ECO:0000313" key="2">
    <source>
        <dbReference type="EMBL" id="TFY68192.1"/>
    </source>
</evidence>
<accession>A0A4Y9Z0Y6</accession>
<dbReference type="Proteomes" id="UP000298327">
    <property type="component" value="Unassembled WGS sequence"/>
</dbReference>
<keyword evidence="3" id="KW-1185">Reference proteome</keyword>
<evidence type="ECO:0000256" key="1">
    <source>
        <dbReference type="SAM" id="MobiDB-lite"/>
    </source>
</evidence>
<sequence length="387" mass="42655">MRRNFVIYRKRVILPPGVLMADWSLDLLNFVLVLTATLESSLGLTAEQSRRVRILKLYNPRMMAYTYVTVCCGWSLEAGPELTLSSPTMTPSQPRQAFADAGPLTVSSPARCQYYISASALEGTPRGLGGLSHKVRFAEPITTRCPDLRVVTESVFGRRSTHQQRCAAKRLCHEKVFRVAPSCTKVLSSHFPSTFDQTPLRCWPPCHARSQARPTVRSLTTLIFTCPPPPSRSPSLRHGFISISRRSIYGCAFQASVSNTAVRPGAEHDAPAHPYSKPHPVPWSPALPIPHTHRKQPRRTAARAKGTRATAQGSGPEIYVYRSAPPETEECNAVYAVYVQYLIMQGDSMGQADGPDSETGERDDDKGKLYGMEIEGGGLAVLMRCGR</sequence>
<organism evidence="2 3">
    <name type="scientific">Dentipellis fragilis</name>
    <dbReference type="NCBI Taxonomy" id="205917"/>
    <lineage>
        <taxon>Eukaryota</taxon>
        <taxon>Fungi</taxon>
        <taxon>Dikarya</taxon>
        <taxon>Basidiomycota</taxon>
        <taxon>Agaricomycotina</taxon>
        <taxon>Agaricomycetes</taxon>
        <taxon>Russulales</taxon>
        <taxon>Hericiaceae</taxon>
        <taxon>Dentipellis</taxon>
    </lineage>
</organism>
<feature type="region of interest" description="Disordered" evidence="1">
    <location>
        <begin position="288"/>
        <end position="311"/>
    </location>
</feature>
<feature type="compositionally biased region" description="Basic and acidic residues" evidence="1">
    <location>
        <begin position="359"/>
        <end position="368"/>
    </location>
</feature>
<name>A0A4Y9Z0Y6_9AGAM</name>
<proteinExistence type="predicted"/>